<sequence length="140" mass="16330">MEIINLTTKQQWRESFPIMKELRTHLTEKDYIADLEHMAQNGYSLVACVDNGEMQALAGFVTDRSFAWGNYVWVHDLVTSSTARSKGYGAYVLNYIEQWARGQGYEKVILSSGLQREQAHHFYEHKVDMKKKSYVFQKKL</sequence>
<dbReference type="InterPro" id="IPR000182">
    <property type="entry name" value="GNAT_dom"/>
</dbReference>
<dbReference type="RefSeq" id="WP_377345430.1">
    <property type="nucleotide sequence ID" value="NZ_JBHLTP010000003.1"/>
</dbReference>
<feature type="domain" description="N-acetyltransferase" evidence="1">
    <location>
        <begin position="1"/>
        <end position="140"/>
    </location>
</feature>
<organism evidence="2 3">
    <name type="scientific">Pontibacillus salicampi</name>
    <dbReference type="NCBI Taxonomy" id="1449801"/>
    <lineage>
        <taxon>Bacteria</taxon>
        <taxon>Bacillati</taxon>
        <taxon>Bacillota</taxon>
        <taxon>Bacilli</taxon>
        <taxon>Bacillales</taxon>
        <taxon>Bacillaceae</taxon>
        <taxon>Pontibacillus</taxon>
    </lineage>
</organism>
<evidence type="ECO:0000313" key="2">
    <source>
        <dbReference type="EMBL" id="MFC0522907.1"/>
    </source>
</evidence>
<dbReference type="SUPFAM" id="SSF55729">
    <property type="entry name" value="Acyl-CoA N-acyltransferases (Nat)"/>
    <property type="match status" value="1"/>
</dbReference>
<reference evidence="2 3" key="1">
    <citation type="submission" date="2024-09" db="EMBL/GenBank/DDBJ databases">
        <authorList>
            <person name="Sun Q."/>
            <person name="Mori K."/>
        </authorList>
    </citation>
    <scope>NUCLEOTIDE SEQUENCE [LARGE SCALE GENOMIC DNA]</scope>
    <source>
        <strain evidence="2 3">NCAIM B.02529</strain>
    </source>
</reference>
<dbReference type="EC" id="2.3.-.-" evidence="2"/>
<protein>
    <submittedName>
        <fullName evidence="2">GNAT family N-acetyltransferase</fullName>
        <ecNumber evidence="2">2.3.-.-</ecNumber>
    </submittedName>
</protein>
<dbReference type="Gene3D" id="3.40.630.30">
    <property type="match status" value="1"/>
</dbReference>
<dbReference type="CDD" id="cd04301">
    <property type="entry name" value="NAT_SF"/>
    <property type="match status" value="1"/>
</dbReference>
<accession>A0ABV6LKM9</accession>
<gene>
    <name evidence="2" type="ORF">ACFFGV_04790</name>
</gene>
<evidence type="ECO:0000259" key="1">
    <source>
        <dbReference type="PROSITE" id="PS51186"/>
    </source>
</evidence>
<keyword evidence="2" id="KW-0808">Transferase</keyword>
<dbReference type="Proteomes" id="UP001589836">
    <property type="component" value="Unassembled WGS sequence"/>
</dbReference>
<evidence type="ECO:0000313" key="3">
    <source>
        <dbReference type="Proteomes" id="UP001589836"/>
    </source>
</evidence>
<dbReference type="Pfam" id="PF00583">
    <property type="entry name" value="Acetyltransf_1"/>
    <property type="match status" value="1"/>
</dbReference>
<name>A0ABV6LKM9_9BACI</name>
<dbReference type="PROSITE" id="PS51186">
    <property type="entry name" value="GNAT"/>
    <property type="match status" value="1"/>
</dbReference>
<dbReference type="InterPro" id="IPR016181">
    <property type="entry name" value="Acyl_CoA_acyltransferase"/>
</dbReference>
<dbReference type="EMBL" id="JBHLTP010000003">
    <property type="protein sequence ID" value="MFC0522907.1"/>
    <property type="molecule type" value="Genomic_DNA"/>
</dbReference>
<proteinExistence type="predicted"/>
<dbReference type="GO" id="GO:0016746">
    <property type="term" value="F:acyltransferase activity"/>
    <property type="evidence" value="ECO:0007669"/>
    <property type="project" value="UniProtKB-KW"/>
</dbReference>
<comment type="caution">
    <text evidence="2">The sequence shown here is derived from an EMBL/GenBank/DDBJ whole genome shotgun (WGS) entry which is preliminary data.</text>
</comment>
<keyword evidence="2" id="KW-0012">Acyltransferase</keyword>
<keyword evidence="3" id="KW-1185">Reference proteome</keyword>